<feature type="compositionally biased region" description="Basic and acidic residues" evidence="6">
    <location>
        <begin position="1"/>
        <end position="19"/>
    </location>
</feature>
<dbReference type="InterPro" id="IPR036365">
    <property type="entry name" value="PGBD-like_sf"/>
</dbReference>
<dbReference type="AlphaFoldDB" id="A0A1H9K314"/>
<dbReference type="SUPFAM" id="SSF52096">
    <property type="entry name" value="ClpP/crotonase"/>
    <property type="match status" value="1"/>
</dbReference>
<dbReference type="GO" id="GO:0004175">
    <property type="term" value="F:endopeptidase activity"/>
    <property type="evidence" value="ECO:0007669"/>
    <property type="project" value="TreeGrafter"/>
</dbReference>
<evidence type="ECO:0000256" key="6">
    <source>
        <dbReference type="SAM" id="MobiDB-lite"/>
    </source>
</evidence>
<feature type="domain" description="PDZ" evidence="8">
    <location>
        <begin position="135"/>
        <end position="211"/>
    </location>
</feature>
<evidence type="ECO:0000256" key="2">
    <source>
        <dbReference type="ARBA" id="ARBA00022670"/>
    </source>
</evidence>
<sequence>MDKFNKEHTTPQDSKKEVSEELTEGPITTEESQNSKESSYIHMKKSTFNSIIAALIVVIAFMTAFVTVFVDHQVIQKKMTNEAEYSIGLPPKDFKRFEVVYSYLKNGYVDETVTSQQLIDGAIRGMTDSLEDPYTVYLMNEETEAIDETITGSFAGIGSELKNENGMVVISTPIEGTPSQKAGLQPNDVIYKVDGKDVTGWPVSDVVKIVRGEVGTDVTLTIIRQGQELDITITREEIPVITVRGELDQQVPSIGRVTISNFSLNTDQELEKVVSDLRQQGATSFVFDVRYNPGGLLNQALRIANMFLLEQEPIMQIEDRQGKITEYHAEKTKMGDFKITEPYVLLVNKGSASAAEILTGALQESANATIIGTKTYGKGTVQTVIDVTDNSELKYTNAKWLTPNGNWIHKEGITPTIEVALPDYAFLSILDTSVEPQSGDVSANVRNLELMLEAFGYPVVVDGYFDEATTKAVTQYQSSKELDPTGIVDEKTANALMDDIRQLIEQNDTQYKKAVDYLTTKE</sequence>
<gene>
    <name evidence="9" type="ORF">SAMN05421767_11152</name>
</gene>
<dbReference type="InterPro" id="IPR004447">
    <property type="entry name" value="Peptidase_S41A"/>
</dbReference>
<dbReference type="InterPro" id="IPR029045">
    <property type="entry name" value="ClpP/crotonase-like_dom_sf"/>
</dbReference>
<dbReference type="EMBL" id="FOGF01000011">
    <property type="protein sequence ID" value="SEQ93512.1"/>
    <property type="molecule type" value="Genomic_DNA"/>
</dbReference>
<dbReference type="PANTHER" id="PTHR32060:SF30">
    <property type="entry name" value="CARBOXY-TERMINAL PROCESSING PROTEASE CTPA"/>
    <property type="match status" value="1"/>
</dbReference>
<dbReference type="CDD" id="cd07560">
    <property type="entry name" value="Peptidase_S41_CPP"/>
    <property type="match status" value="1"/>
</dbReference>
<keyword evidence="10" id="KW-1185">Reference proteome</keyword>
<dbReference type="OrthoDB" id="9812068at2"/>
<dbReference type="STRING" id="137733.SAMN05421767_11152"/>
<evidence type="ECO:0000256" key="1">
    <source>
        <dbReference type="ARBA" id="ARBA00009179"/>
    </source>
</evidence>
<dbReference type="Gene3D" id="3.90.226.10">
    <property type="entry name" value="2-enoyl-CoA Hydratase, Chain A, domain 1"/>
    <property type="match status" value="1"/>
</dbReference>
<dbReference type="Proteomes" id="UP000198556">
    <property type="component" value="Unassembled WGS sequence"/>
</dbReference>
<proteinExistence type="inferred from homology"/>
<evidence type="ECO:0000313" key="10">
    <source>
        <dbReference type="Proteomes" id="UP000198556"/>
    </source>
</evidence>
<dbReference type="Pfam" id="PF22694">
    <property type="entry name" value="CtpB_N-like"/>
    <property type="match status" value="1"/>
</dbReference>
<organism evidence="9 10">
    <name type="scientific">Granulicatella balaenopterae</name>
    <dbReference type="NCBI Taxonomy" id="137733"/>
    <lineage>
        <taxon>Bacteria</taxon>
        <taxon>Bacillati</taxon>
        <taxon>Bacillota</taxon>
        <taxon>Bacilli</taxon>
        <taxon>Lactobacillales</taxon>
        <taxon>Carnobacteriaceae</taxon>
        <taxon>Granulicatella</taxon>
    </lineage>
</organism>
<dbReference type="SMART" id="SM00245">
    <property type="entry name" value="TSPc"/>
    <property type="match status" value="1"/>
</dbReference>
<dbReference type="GO" id="GO:0008236">
    <property type="term" value="F:serine-type peptidase activity"/>
    <property type="evidence" value="ECO:0007669"/>
    <property type="project" value="UniProtKB-KW"/>
</dbReference>
<dbReference type="SMART" id="SM00228">
    <property type="entry name" value="PDZ"/>
    <property type="match status" value="1"/>
</dbReference>
<evidence type="ECO:0000313" key="9">
    <source>
        <dbReference type="EMBL" id="SEQ93512.1"/>
    </source>
</evidence>
<evidence type="ECO:0000256" key="4">
    <source>
        <dbReference type="ARBA" id="ARBA00022825"/>
    </source>
</evidence>
<dbReference type="GO" id="GO:0030288">
    <property type="term" value="C:outer membrane-bounded periplasmic space"/>
    <property type="evidence" value="ECO:0007669"/>
    <property type="project" value="TreeGrafter"/>
</dbReference>
<dbReference type="FunFam" id="2.30.42.10:FF:000063">
    <property type="entry name" value="Peptidase, S41 family"/>
    <property type="match status" value="1"/>
</dbReference>
<dbReference type="NCBIfam" id="TIGR00225">
    <property type="entry name" value="prc"/>
    <property type="match status" value="1"/>
</dbReference>
<dbReference type="InterPro" id="IPR055210">
    <property type="entry name" value="CtpA/B_N"/>
</dbReference>
<dbReference type="GO" id="GO:0007165">
    <property type="term" value="P:signal transduction"/>
    <property type="evidence" value="ECO:0007669"/>
    <property type="project" value="TreeGrafter"/>
</dbReference>
<protein>
    <submittedName>
        <fullName evidence="9">Carboxyl-terminal processing protease</fullName>
    </submittedName>
</protein>
<accession>A0A1H9K314</accession>
<evidence type="ECO:0000259" key="8">
    <source>
        <dbReference type="PROSITE" id="PS50106"/>
    </source>
</evidence>
<reference evidence="9 10" key="1">
    <citation type="submission" date="2016-10" db="EMBL/GenBank/DDBJ databases">
        <authorList>
            <person name="de Groot N.N."/>
        </authorList>
    </citation>
    <scope>NUCLEOTIDE SEQUENCE [LARGE SCALE GENOMIC DNA]</scope>
    <source>
        <strain evidence="9 10">DSM 15827</strain>
    </source>
</reference>
<comment type="similarity">
    <text evidence="1 5">Belongs to the peptidase S41A family.</text>
</comment>
<keyword evidence="7" id="KW-0812">Transmembrane</keyword>
<dbReference type="Gene3D" id="2.30.42.10">
    <property type="match status" value="1"/>
</dbReference>
<dbReference type="Pfam" id="PF17820">
    <property type="entry name" value="PDZ_6"/>
    <property type="match status" value="1"/>
</dbReference>
<feature type="transmembrane region" description="Helical" evidence="7">
    <location>
        <begin position="48"/>
        <end position="70"/>
    </location>
</feature>
<dbReference type="PANTHER" id="PTHR32060">
    <property type="entry name" value="TAIL-SPECIFIC PROTEASE"/>
    <property type="match status" value="1"/>
</dbReference>
<dbReference type="Pfam" id="PF03572">
    <property type="entry name" value="Peptidase_S41"/>
    <property type="match status" value="1"/>
</dbReference>
<dbReference type="Pfam" id="PF01471">
    <property type="entry name" value="PG_binding_1"/>
    <property type="match status" value="1"/>
</dbReference>
<dbReference type="InterPro" id="IPR001478">
    <property type="entry name" value="PDZ"/>
</dbReference>
<dbReference type="CDD" id="cd06782">
    <property type="entry name" value="cpPDZ_CPP-like"/>
    <property type="match status" value="1"/>
</dbReference>
<evidence type="ECO:0000256" key="7">
    <source>
        <dbReference type="SAM" id="Phobius"/>
    </source>
</evidence>
<dbReference type="Gene3D" id="1.10.101.10">
    <property type="entry name" value="PGBD-like superfamily/PGBD"/>
    <property type="match status" value="1"/>
</dbReference>
<keyword evidence="7" id="KW-0472">Membrane</keyword>
<feature type="region of interest" description="Disordered" evidence="6">
    <location>
        <begin position="1"/>
        <end position="36"/>
    </location>
</feature>
<dbReference type="InterPro" id="IPR036366">
    <property type="entry name" value="PGBDSf"/>
</dbReference>
<evidence type="ECO:0000256" key="3">
    <source>
        <dbReference type="ARBA" id="ARBA00022801"/>
    </source>
</evidence>
<keyword evidence="7" id="KW-1133">Transmembrane helix</keyword>
<keyword evidence="3 5" id="KW-0378">Hydrolase</keyword>
<dbReference type="SUPFAM" id="SSF50156">
    <property type="entry name" value="PDZ domain-like"/>
    <property type="match status" value="1"/>
</dbReference>
<evidence type="ECO:0000256" key="5">
    <source>
        <dbReference type="RuleBase" id="RU004404"/>
    </source>
</evidence>
<name>A0A1H9K314_9LACT</name>
<dbReference type="PROSITE" id="PS50106">
    <property type="entry name" value="PDZ"/>
    <property type="match status" value="1"/>
</dbReference>
<dbReference type="RefSeq" id="WP_089746404.1">
    <property type="nucleotide sequence ID" value="NZ_FOGF01000011.1"/>
</dbReference>
<dbReference type="InterPro" id="IPR036034">
    <property type="entry name" value="PDZ_sf"/>
</dbReference>
<keyword evidence="2 5" id="KW-0645">Protease</keyword>
<dbReference type="InterPro" id="IPR041489">
    <property type="entry name" value="PDZ_6"/>
</dbReference>
<dbReference type="InterPro" id="IPR002477">
    <property type="entry name" value="Peptidoglycan-bd-like"/>
</dbReference>
<dbReference type="InterPro" id="IPR005151">
    <property type="entry name" value="Tail-specific_protease"/>
</dbReference>
<keyword evidence="4 5" id="KW-0720">Serine protease</keyword>
<dbReference type="Gene3D" id="3.30.750.44">
    <property type="match status" value="1"/>
</dbReference>
<dbReference type="GO" id="GO:0006508">
    <property type="term" value="P:proteolysis"/>
    <property type="evidence" value="ECO:0007669"/>
    <property type="project" value="UniProtKB-KW"/>
</dbReference>
<dbReference type="SUPFAM" id="SSF47090">
    <property type="entry name" value="PGBD-like"/>
    <property type="match status" value="1"/>
</dbReference>